<dbReference type="GO" id="GO:0016020">
    <property type="term" value="C:membrane"/>
    <property type="evidence" value="ECO:0007669"/>
    <property type="project" value="UniProtKB-SubCell"/>
</dbReference>
<keyword evidence="3" id="KW-0547">Nucleotide-binding</keyword>
<dbReference type="PROSITE" id="PS00452">
    <property type="entry name" value="GUANYLATE_CYCLASE_1"/>
    <property type="match status" value="1"/>
</dbReference>
<evidence type="ECO:0000256" key="5">
    <source>
        <dbReference type="ARBA" id="ARBA00023136"/>
    </source>
</evidence>
<dbReference type="CDD" id="cd07302">
    <property type="entry name" value="CHD"/>
    <property type="match status" value="1"/>
</dbReference>
<dbReference type="OrthoDB" id="9806704at2"/>
<gene>
    <name evidence="12" type="ORF">AW736_02605</name>
</gene>
<evidence type="ECO:0000256" key="9">
    <source>
        <dbReference type="SAM" id="MobiDB-lite"/>
    </source>
</evidence>
<dbReference type="InterPro" id="IPR050401">
    <property type="entry name" value="Cyclic_nucleotide_synthase"/>
</dbReference>
<feature type="transmembrane region" description="Helical" evidence="10">
    <location>
        <begin position="227"/>
        <end position="249"/>
    </location>
</feature>
<comment type="subcellular location">
    <subcellularLocation>
        <location evidence="1">Membrane</location>
    </subcellularLocation>
</comment>
<dbReference type="SUPFAM" id="SSF55073">
    <property type="entry name" value="Nucleotide cyclase"/>
    <property type="match status" value="1"/>
</dbReference>
<evidence type="ECO:0000256" key="8">
    <source>
        <dbReference type="SAM" id="Coils"/>
    </source>
</evidence>
<comment type="similarity">
    <text evidence="7">Belongs to the adenylyl cyclase class-4/guanylyl cyclase family.</text>
</comment>
<protein>
    <recommendedName>
        <fullName evidence="11">Guanylate cyclase domain-containing protein</fullName>
    </recommendedName>
</protein>
<dbReference type="RefSeq" id="WP_068768724.1">
    <property type="nucleotide sequence ID" value="NZ_CP109796.1"/>
</dbReference>
<dbReference type="GO" id="GO:0009190">
    <property type="term" value="P:cyclic nucleotide biosynthetic process"/>
    <property type="evidence" value="ECO:0007669"/>
    <property type="project" value="InterPro"/>
</dbReference>
<feature type="transmembrane region" description="Helical" evidence="10">
    <location>
        <begin position="42"/>
        <end position="61"/>
    </location>
</feature>
<evidence type="ECO:0000256" key="10">
    <source>
        <dbReference type="SAM" id="Phobius"/>
    </source>
</evidence>
<feature type="domain" description="Guanylate cyclase" evidence="11">
    <location>
        <begin position="312"/>
        <end position="441"/>
    </location>
</feature>
<dbReference type="GO" id="GO:0000166">
    <property type="term" value="F:nucleotide binding"/>
    <property type="evidence" value="ECO:0007669"/>
    <property type="project" value="UniProtKB-KW"/>
</dbReference>
<dbReference type="InterPro" id="IPR029787">
    <property type="entry name" value="Nucleotide_cyclase"/>
</dbReference>
<comment type="caution">
    <text evidence="12">The sequence shown here is derived from an EMBL/GenBank/DDBJ whole genome shotgun (WGS) entry which is preliminary data.</text>
</comment>
<evidence type="ECO:0000313" key="12">
    <source>
        <dbReference type="EMBL" id="OAM91548.1"/>
    </source>
</evidence>
<evidence type="ECO:0000256" key="2">
    <source>
        <dbReference type="ARBA" id="ARBA00022692"/>
    </source>
</evidence>
<dbReference type="PANTHER" id="PTHR11920:SF335">
    <property type="entry name" value="GUANYLATE CYCLASE"/>
    <property type="match status" value="1"/>
</dbReference>
<keyword evidence="5 10" id="KW-0472">Membrane</keyword>
<sequence>MQTQTNSRISDTTPSSQEKKIPDADEAKSAKPLGIAPLREALLVWISITLIAFIGFCILFIRARNYENSSMENELKGMALIAANLVDGDRMKELTDDAQTGGELYNDISDPLVRFHRSVPSLFYVSTVRMVDGQVHHVLGTARYVSDMRPGTPLNRNRVMQPYESPDPALIETLKHHHLNITKRSSTNKFGVFKGAYAPIYDSRHEATGAVCVVLDMKEYNARINEVFAICLSEFLLVVLLTTIMAVVIHRSRSRSLCHLSRMYGRQAKYQNEIEEKNRQNEELLANILPFDVARRLKQGEKIIADQHERVTVMFIDLLGFTRFSSPLTAQEVVNFLNRVFSKFDELALRYKLEKIKTIGDCYMVVGGLAPLDDRHMRRVALMALDVVAAFGEIVKDEPDTLDFDIRIGIATGPVVSGVIGNIKFAFDLWGDTVNTASRMESHSGPGKIQCNADFVQHLQREFIFEDRGEIDVRSKGMMRTWFLVGAKSGPPSGTRPGIDTTTPREENTNSLQKT</sequence>
<evidence type="ECO:0000256" key="7">
    <source>
        <dbReference type="RuleBase" id="RU000405"/>
    </source>
</evidence>
<evidence type="ECO:0000256" key="1">
    <source>
        <dbReference type="ARBA" id="ARBA00004370"/>
    </source>
</evidence>
<dbReference type="Proteomes" id="UP000078486">
    <property type="component" value="Unassembled WGS sequence"/>
</dbReference>
<keyword evidence="8" id="KW-0175">Coiled coil</keyword>
<accession>A0A178IP99</accession>
<dbReference type="STRING" id="1184151.AW736_02605"/>
<evidence type="ECO:0000256" key="4">
    <source>
        <dbReference type="ARBA" id="ARBA00022989"/>
    </source>
</evidence>
<evidence type="ECO:0000256" key="6">
    <source>
        <dbReference type="ARBA" id="ARBA00023239"/>
    </source>
</evidence>
<dbReference type="Pfam" id="PF00211">
    <property type="entry name" value="Guanylate_cyc"/>
    <property type="match status" value="1"/>
</dbReference>
<name>A0A178IP99_9BACT</name>
<dbReference type="PROSITE" id="PS50125">
    <property type="entry name" value="GUANYLATE_CYCLASE_2"/>
    <property type="match status" value="1"/>
</dbReference>
<dbReference type="GO" id="GO:0035556">
    <property type="term" value="P:intracellular signal transduction"/>
    <property type="evidence" value="ECO:0007669"/>
    <property type="project" value="InterPro"/>
</dbReference>
<proteinExistence type="inferred from homology"/>
<dbReference type="EMBL" id="LRRQ01000023">
    <property type="protein sequence ID" value="OAM91548.1"/>
    <property type="molecule type" value="Genomic_DNA"/>
</dbReference>
<dbReference type="AlphaFoldDB" id="A0A178IP99"/>
<dbReference type="InterPro" id="IPR018297">
    <property type="entry name" value="A/G_cyclase_CS"/>
</dbReference>
<dbReference type="PANTHER" id="PTHR11920">
    <property type="entry name" value="GUANYLYL CYCLASE"/>
    <property type="match status" value="1"/>
</dbReference>
<keyword evidence="2 10" id="KW-0812">Transmembrane</keyword>
<keyword evidence="6 7" id="KW-0456">Lyase</keyword>
<keyword evidence="4 10" id="KW-1133">Transmembrane helix</keyword>
<evidence type="ECO:0000259" key="11">
    <source>
        <dbReference type="PROSITE" id="PS50125"/>
    </source>
</evidence>
<feature type="coiled-coil region" evidence="8">
    <location>
        <begin position="260"/>
        <end position="287"/>
    </location>
</feature>
<reference evidence="12 13" key="1">
    <citation type="submission" date="2016-01" db="EMBL/GenBank/DDBJ databases">
        <title>High potential of lignocellulose degradation of a new Verrucomicrobia species.</title>
        <authorList>
            <person name="Wang Y."/>
            <person name="Shi Y."/>
            <person name="Qiu Z."/>
            <person name="Liu S."/>
            <person name="Yang H."/>
        </authorList>
    </citation>
    <scope>NUCLEOTIDE SEQUENCE [LARGE SCALE GENOMIC DNA]</scope>
    <source>
        <strain evidence="12 13">TSB47</strain>
    </source>
</reference>
<feature type="compositionally biased region" description="Polar residues" evidence="9">
    <location>
        <begin position="1"/>
        <end position="16"/>
    </location>
</feature>
<keyword evidence="13" id="KW-1185">Reference proteome</keyword>
<feature type="region of interest" description="Disordered" evidence="9">
    <location>
        <begin position="1"/>
        <end position="26"/>
    </location>
</feature>
<dbReference type="SMART" id="SM00044">
    <property type="entry name" value="CYCc"/>
    <property type="match status" value="1"/>
</dbReference>
<organism evidence="12 13">
    <name type="scientific">Termitidicoccus mucosus</name>
    <dbReference type="NCBI Taxonomy" id="1184151"/>
    <lineage>
        <taxon>Bacteria</taxon>
        <taxon>Pseudomonadati</taxon>
        <taxon>Verrucomicrobiota</taxon>
        <taxon>Opitutia</taxon>
        <taxon>Opitutales</taxon>
        <taxon>Opitutaceae</taxon>
        <taxon>Termitidicoccus</taxon>
    </lineage>
</organism>
<dbReference type="GO" id="GO:0004016">
    <property type="term" value="F:adenylate cyclase activity"/>
    <property type="evidence" value="ECO:0007669"/>
    <property type="project" value="UniProtKB-ARBA"/>
</dbReference>
<feature type="compositionally biased region" description="Basic and acidic residues" evidence="9">
    <location>
        <begin position="17"/>
        <end position="26"/>
    </location>
</feature>
<dbReference type="InterPro" id="IPR001054">
    <property type="entry name" value="A/G_cyclase"/>
</dbReference>
<evidence type="ECO:0000313" key="13">
    <source>
        <dbReference type="Proteomes" id="UP000078486"/>
    </source>
</evidence>
<evidence type="ECO:0000256" key="3">
    <source>
        <dbReference type="ARBA" id="ARBA00022741"/>
    </source>
</evidence>
<feature type="region of interest" description="Disordered" evidence="9">
    <location>
        <begin position="486"/>
        <end position="515"/>
    </location>
</feature>
<dbReference type="Gene3D" id="3.30.70.1230">
    <property type="entry name" value="Nucleotide cyclase"/>
    <property type="match status" value="1"/>
</dbReference>